<gene>
    <name evidence="11" type="ORF">BD410DRAFT_780076</name>
</gene>
<evidence type="ECO:0000256" key="7">
    <source>
        <dbReference type="ARBA" id="ARBA00023242"/>
    </source>
</evidence>
<organism evidence="11 12">
    <name type="scientific">Rickenella mellea</name>
    <dbReference type="NCBI Taxonomy" id="50990"/>
    <lineage>
        <taxon>Eukaryota</taxon>
        <taxon>Fungi</taxon>
        <taxon>Dikarya</taxon>
        <taxon>Basidiomycota</taxon>
        <taxon>Agaricomycotina</taxon>
        <taxon>Agaricomycetes</taxon>
        <taxon>Hymenochaetales</taxon>
        <taxon>Rickenellaceae</taxon>
        <taxon>Rickenella</taxon>
    </lineage>
</organism>
<dbReference type="PANTHER" id="PTHR12787:SF0">
    <property type="entry name" value="RIBOSOMAL RNA-PROCESSING PROTEIN 8"/>
    <property type="match status" value="1"/>
</dbReference>
<feature type="compositionally biased region" description="Basic and acidic residues" evidence="10">
    <location>
        <begin position="106"/>
        <end position="119"/>
    </location>
</feature>
<comment type="subcellular location">
    <subcellularLocation>
        <location evidence="1 9">Nucleus</location>
        <location evidence="1 9">Nucleolus</location>
    </subcellularLocation>
</comment>
<dbReference type="EMBL" id="ML170156">
    <property type="protein sequence ID" value="TDL29614.1"/>
    <property type="molecule type" value="Genomic_DNA"/>
</dbReference>
<dbReference type="STRING" id="50990.A0A4R5XER3"/>
<feature type="compositionally biased region" description="Polar residues" evidence="10">
    <location>
        <begin position="27"/>
        <end position="38"/>
    </location>
</feature>
<keyword evidence="4 9" id="KW-0489">Methyltransferase</keyword>
<dbReference type="VEuPathDB" id="FungiDB:BD410DRAFT_780076"/>
<dbReference type="FunFam" id="1.10.10.2150:FF:000001">
    <property type="entry name" value="Ribosomal RNA-processing protein 8"/>
    <property type="match status" value="1"/>
</dbReference>
<dbReference type="InterPro" id="IPR029063">
    <property type="entry name" value="SAM-dependent_MTases_sf"/>
</dbReference>
<accession>A0A4R5XER3</accession>
<dbReference type="Pfam" id="PF05148">
    <property type="entry name" value="Methyltransf_8"/>
    <property type="match status" value="1"/>
</dbReference>
<dbReference type="SUPFAM" id="SSF53335">
    <property type="entry name" value="S-adenosyl-L-methionine-dependent methyltransferases"/>
    <property type="match status" value="1"/>
</dbReference>
<keyword evidence="5 9" id="KW-0808">Transferase</keyword>
<comment type="function">
    <text evidence="9">S-adenosyl-L-methionine-dependent methyltransferase that specifically methylates the N(1) position of adenine in helix 25.1 in 25S rRNA. Required both for ribosomal 40S and 60S subunits biogenesis. Required for efficient pre-rRNA cleavage at site A2.</text>
</comment>
<protein>
    <recommendedName>
        <fullName evidence="8 9">Ribosomal RNA-processing protein 8</fullName>
        <ecNumber evidence="9">2.1.1.-</ecNumber>
    </recommendedName>
</protein>
<evidence type="ECO:0000256" key="4">
    <source>
        <dbReference type="ARBA" id="ARBA00022603"/>
    </source>
</evidence>
<reference evidence="11 12" key="1">
    <citation type="submission" date="2018-06" db="EMBL/GenBank/DDBJ databases">
        <title>A transcriptomic atlas of mushroom development highlights an independent origin of complex multicellularity.</title>
        <authorList>
            <consortium name="DOE Joint Genome Institute"/>
            <person name="Krizsan K."/>
            <person name="Almasi E."/>
            <person name="Merenyi Z."/>
            <person name="Sahu N."/>
            <person name="Viragh M."/>
            <person name="Koszo T."/>
            <person name="Mondo S."/>
            <person name="Kiss B."/>
            <person name="Balint B."/>
            <person name="Kues U."/>
            <person name="Barry K."/>
            <person name="Hegedus J.C."/>
            <person name="Henrissat B."/>
            <person name="Johnson J."/>
            <person name="Lipzen A."/>
            <person name="Ohm R."/>
            <person name="Nagy I."/>
            <person name="Pangilinan J."/>
            <person name="Yan J."/>
            <person name="Xiong Y."/>
            <person name="Grigoriev I.V."/>
            <person name="Hibbett D.S."/>
            <person name="Nagy L.G."/>
        </authorList>
    </citation>
    <scope>NUCLEOTIDE SEQUENCE [LARGE SCALE GENOMIC DNA]</scope>
    <source>
        <strain evidence="11 12">SZMC22713</strain>
    </source>
</reference>
<proteinExistence type="inferred from homology"/>
<evidence type="ECO:0000256" key="2">
    <source>
        <dbReference type="ARBA" id="ARBA00006301"/>
    </source>
</evidence>
<evidence type="ECO:0000256" key="6">
    <source>
        <dbReference type="ARBA" id="ARBA00022691"/>
    </source>
</evidence>
<dbReference type="Gene3D" id="1.10.10.2150">
    <property type="entry name" value="Ribosomal RNA-processing protein 8, N-terminal domain"/>
    <property type="match status" value="1"/>
</dbReference>
<dbReference type="Proteomes" id="UP000294933">
    <property type="component" value="Unassembled WGS sequence"/>
</dbReference>
<dbReference type="InterPro" id="IPR007823">
    <property type="entry name" value="RRP8"/>
</dbReference>
<keyword evidence="12" id="KW-1185">Reference proteome</keyword>
<evidence type="ECO:0000313" key="11">
    <source>
        <dbReference type="EMBL" id="TDL29614.1"/>
    </source>
</evidence>
<feature type="compositionally biased region" description="Basic residues" evidence="10">
    <location>
        <begin position="94"/>
        <end position="105"/>
    </location>
</feature>
<keyword evidence="3 9" id="KW-0698">rRNA processing</keyword>
<name>A0A4R5XER3_9AGAM</name>
<dbReference type="PANTHER" id="PTHR12787">
    <property type="entry name" value="RIBOSOMAL RNA-PROCESSING PROTEIN 8"/>
    <property type="match status" value="1"/>
</dbReference>
<dbReference type="Gene3D" id="3.40.50.150">
    <property type="entry name" value="Vaccinia Virus protein VP39"/>
    <property type="match status" value="1"/>
</dbReference>
<dbReference type="GO" id="GO:0016433">
    <property type="term" value="F:rRNA (adenine) methyltransferase activity"/>
    <property type="evidence" value="ECO:0007669"/>
    <property type="project" value="TreeGrafter"/>
</dbReference>
<comment type="similarity">
    <text evidence="2 9">Belongs to the methyltransferase superfamily. RRP8 family.</text>
</comment>
<evidence type="ECO:0000256" key="5">
    <source>
        <dbReference type="ARBA" id="ARBA00022679"/>
    </source>
</evidence>
<evidence type="ECO:0000313" key="12">
    <source>
        <dbReference type="Proteomes" id="UP000294933"/>
    </source>
</evidence>
<dbReference type="CDD" id="cd02440">
    <property type="entry name" value="AdoMet_MTases"/>
    <property type="match status" value="1"/>
</dbReference>
<sequence length="397" mass="43849">MALFDVPGWSVPSEPTPNSRKRKRPSHSNSEKVQSASVNVEKLMKKLKSGESVNGPGRRGESASGSGSKKGRALVSKSLHSKTSKDDANPLPKMGRKQKVTSRRGKPVDHRPTLEDKIGDSSTAQTENNSKASSRGQKAKKERQSHSLTSDSQPKVVDSQLTALQTSMKNSLDGARFRWINELLYKSDSLEAHQMMQDNPKAYEEYHTGFRHQVKSWPSNPVTHYISFLSTYPKGTLVVDLGCGDAALARALVPKGLHVLSFDLVSANPFIIEADICGNLPLPGDLSSDAGQVVDVVVCSLSLMSKNWVKCIREVRRVLRKGGELRIAEVASRFTDVKEFIAIISSAGFRFGSMDDRNSHFTLFDFKKSDGVTITDQQWDSLSSRGQVLQPCEYKRR</sequence>
<dbReference type="GO" id="GO:0005730">
    <property type="term" value="C:nucleolus"/>
    <property type="evidence" value="ECO:0007669"/>
    <property type="project" value="UniProtKB-SubCell"/>
</dbReference>
<feature type="compositionally biased region" description="Polar residues" evidence="10">
    <location>
        <begin position="146"/>
        <end position="156"/>
    </location>
</feature>
<evidence type="ECO:0000256" key="8">
    <source>
        <dbReference type="ARBA" id="ARBA00076672"/>
    </source>
</evidence>
<feature type="region of interest" description="Disordered" evidence="10">
    <location>
        <begin position="1"/>
        <end position="156"/>
    </location>
</feature>
<dbReference type="InterPro" id="IPR042036">
    <property type="entry name" value="RRP8_N"/>
</dbReference>
<dbReference type="AlphaFoldDB" id="A0A4R5XER3"/>
<evidence type="ECO:0000256" key="3">
    <source>
        <dbReference type="ARBA" id="ARBA00022552"/>
    </source>
</evidence>
<evidence type="ECO:0000256" key="10">
    <source>
        <dbReference type="SAM" id="MobiDB-lite"/>
    </source>
</evidence>
<dbReference type="OrthoDB" id="10258825at2759"/>
<evidence type="ECO:0000256" key="9">
    <source>
        <dbReference type="RuleBase" id="RU365074"/>
    </source>
</evidence>
<dbReference type="EC" id="2.1.1.-" evidence="9"/>
<keyword evidence="7 9" id="KW-0539">Nucleus</keyword>
<dbReference type="GO" id="GO:0042273">
    <property type="term" value="P:ribosomal large subunit biogenesis"/>
    <property type="evidence" value="ECO:0007669"/>
    <property type="project" value="TreeGrafter"/>
</dbReference>
<keyword evidence="6 9" id="KW-0949">S-adenosyl-L-methionine</keyword>
<evidence type="ECO:0000256" key="1">
    <source>
        <dbReference type="ARBA" id="ARBA00004604"/>
    </source>
</evidence>
<feature type="compositionally biased region" description="Polar residues" evidence="10">
    <location>
        <begin position="120"/>
        <end position="136"/>
    </location>
</feature>